<dbReference type="InterPro" id="IPR035969">
    <property type="entry name" value="Rab-GAP_TBC_sf"/>
</dbReference>
<feature type="compositionally biased region" description="Polar residues" evidence="1">
    <location>
        <begin position="41"/>
        <end position="54"/>
    </location>
</feature>
<feature type="region of interest" description="Disordered" evidence="1">
    <location>
        <begin position="776"/>
        <end position="817"/>
    </location>
</feature>
<feature type="compositionally biased region" description="Low complexity" evidence="1">
    <location>
        <begin position="776"/>
        <end position="799"/>
    </location>
</feature>
<dbReference type="EMBL" id="JACETU010000007">
    <property type="protein sequence ID" value="KAF7424752.1"/>
    <property type="molecule type" value="Genomic_DNA"/>
</dbReference>
<feature type="region of interest" description="Disordered" evidence="1">
    <location>
        <begin position="388"/>
        <end position="418"/>
    </location>
</feature>
<comment type="caution">
    <text evidence="3">The sequence shown here is derived from an EMBL/GenBank/DDBJ whole genome shotgun (WGS) entry which is preliminary data.</text>
</comment>
<dbReference type="AlphaFoldDB" id="A0A8H7DQ71"/>
<feature type="region of interest" description="Disordered" evidence="1">
    <location>
        <begin position="597"/>
        <end position="638"/>
    </location>
</feature>
<organism evidence="3 4">
    <name type="scientific">Pleurotus ostreatus</name>
    <name type="common">Oyster mushroom</name>
    <name type="synonym">White-rot fungus</name>
    <dbReference type="NCBI Taxonomy" id="5322"/>
    <lineage>
        <taxon>Eukaryota</taxon>
        <taxon>Fungi</taxon>
        <taxon>Dikarya</taxon>
        <taxon>Basidiomycota</taxon>
        <taxon>Agaricomycotina</taxon>
        <taxon>Agaricomycetes</taxon>
        <taxon>Agaricomycetidae</taxon>
        <taxon>Agaricales</taxon>
        <taxon>Pleurotineae</taxon>
        <taxon>Pleurotaceae</taxon>
        <taxon>Pleurotus</taxon>
    </lineage>
</organism>
<reference evidence="3" key="1">
    <citation type="submission" date="2019-07" db="EMBL/GenBank/DDBJ databases">
        <authorList>
            <person name="Palmer J.M."/>
        </authorList>
    </citation>
    <scope>NUCLEOTIDE SEQUENCE</scope>
    <source>
        <strain evidence="3">PC9</strain>
    </source>
</reference>
<dbReference type="InterPro" id="IPR050302">
    <property type="entry name" value="Rab_GAP_TBC_domain"/>
</dbReference>
<name>A0A8H7DQ71_PLEOS</name>
<dbReference type="OrthoDB" id="294251at2759"/>
<dbReference type="VEuPathDB" id="FungiDB:PC9H_010063"/>
<evidence type="ECO:0000256" key="1">
    <source>
        <dbReference type="SAM" id="MobiDB-lite"/>
    </source>
</evidence>
<dbReference type="Gene3D" id="1.10.472.80">
    <property type="entry name" value="Ypt/Rab-GAP domain of gyp1p, domain 3"/>
    <property type="match status" value="1"/>
</dbReference>
<feature type="domain" description="Rab-GAP TBC" evidence="2">
    <location>
        <begin position="940"/>
        <end position="1130"/>
    </location>
</feature>
<dbReference type="SMART" id="SM00164">
    <property type="entry name" value="TBC"/>
    <property type="match status" value="1"/>
</dbReference>
<evidence type="ECO:0000313" key="4">
    <source>
        <dbReference type="Proteomes" id="UP000623687"/>
    </source>
</evidence>
<dbReference type="Proteomes" id="UP000623687">
    <property type="component" value="Unassembled WGS sequence"/>
</dbReference>
<dbReference type="PANTHER" id="PTHR47219">
    <property type="entry name" value="RAB GTPASE-ACTIVATING PROTEIN 1-LIKE"/>
    <property type="match status" value="1"/>
</dbReference>
<feature type="compositionally biased region" description="Pro residues" evidence="1">
    <location>
        <begin position="404"/>
        <end position="413"/>
    </location>
</feature>
<dbReference type="GO" id="GO:0031267">
    <property type="term" value="F:small GTPase binding"/>
    <property type="evidence" value="ECO:0007669"/>
    <property type="project" value="TreeGrafter"/>
</dbReference>
<proteinExistence type="predicted"/>
<feature type="compositionally biased region" description="Low complexity" evidence="1">
    <location>
        <begin position="280"/>
        <end position="292"/>
    </location>
</feature>
<keyword evidence="4" id="KW-1185">Reference proteome</keyword>
<dbReference type="FunFam" id="1.10.8.270:FF:000026">
    <property type="entry name" value="TBC (Tre-2/Bub2/Cdc16) domain family"/>
    <property type="match status" value="1"/>
</dbReference>
<protein>
    <recommendedName>
        <fullName evidence="2">Rab-GAP TBC domain-containing protein</fullName>
    </recommendedName>
</protein>
<dbReference type="InterPro" id="IPR000195">
    <property type="entry name" value="Rab-GAP-TBC_dom"/>
</dbReference>
<evidence type="ECO:0000313" key="3">
    <source>
        <dbReference type="EMBL" id="KAF7424752.1"/>
    </source>
</evidence>
<dbReference type="GO" id="GO:0005096">
    <property type="term" value="F:GTPase activator activity"/>
    <property type="evidence" value="ECO:0007669"/>
    <property type="project" value="TreeGrafter"/>
</dbReference>
<dbReference type="PROSITE" id="PS50086">
    <property type="entry name" value="TBC_RABGAP"/>
    <property type="match status" value="1"/>
</dbReference>
<gene>
    <name evidence="3" type="ORF">PC9H_010063</name>
</gene>
<dbReference type="Pfam" id="PF00566">
    <property type="entry name" value="RabGAP-TBC"/>
    <property type="match status" value="1"/>
</dbReference>
<dbReference type="RefSeq" id="XP_036628946.1">
    <property type="nucleotide sequence ID" value="XM_036779557.1"/>
</dbReference>
<sequence length="1207" mass="131412">MSNHTKTPVHLHPLSSEDTGTTSSGRSRRTPRSLDTEPGKPTNNYFTLKTQLEQENAGDKAGWDGSVRGYGKRSKRTSLDASSVGKRSSTSLAAMWDKSSAPSFAVGAFEDPEDDNDTLEGLLHVQSVPLESQILNTRWHQYPDSAIHAAISDINSNSNEGDPYHTTIRVLSSAVSKLTEVRRDLETAKRVLEEKEVARRYRTDELVRELQPSEREIARRVIQSIFTDDDEVRHHVRRQASSVVSEIVNQPSRLTDGTKSLKNTLSEALEDDYHFQATDAVTPVPTSPAPVSNDVSPPEEEPDIASLLTPGTTPSEPASEPEVPTIVPNRPGRPDRPGIGDWMGTWWAKGKPRNDKTKEASATSGVRSNNRRKSAKSVFGTIGISILNPVNVPSNGKKSKEPEVPPLPKPDVPVPSDVASEVESKMSSGSVISSPVHTTFALPAAPQLTTMLEDPMFSALPPPSTEASTELPGPLVQGSSLRAIANATRVMTSDAASILADQGRETGPLIARLAFELVQNARDGGVVFRDKPKEKKEKGKVERADTFDSPVATLSSAHGADVALSLSKALASAPAERGKSRSSSLLPVSPPFASPLFGSFMPQPSRKPLASGTRTNGPSQGPSISNGKPDVGSPNVVSTAPKAASVPLESIIPAMSKPPTQYLSREYTSLTSRDFHFTIPLPQTASRFSVYNNDHTQTPLTDRYGFMYDVSQYDLLLLIRAKECGNTAPACLTGVKIADREEDNSWSDNEDDDVKDEIDVVKDNCTCDLDHDGRSAHSVGAGSHGSPAEESNATSLKSRSSSKSRKRSSTVASSAPQSSTYTSLSSILSITSETPRHACAHTIRKLLDELTEIHDQQQASQRKEWDAFVKQRSKMKNQGSKSHGITSPSIPSGAAAILGLGTDVAEDELAHTDGLIGFAQLGLSSNRDERRGFDRLVRCGIPLVYRSKVWLECSGGLEMKEPGLFRDYLAEAEAEGPKGVDGDIEKDVGRTMPLNVFFGGDGAGVDKLRRVLTAYSRRNPSVGYCQGMNLVASTLLLVHADEEEAFWVLSAIIEKLLPQDFFSPSLLPSRACPLVLLDYVQELAPKLYSHLNELGVDLPAICFSWFLSLFTDCLPVETLFRVWDVFLMDGLDVLFRIALAILRNNEQELLRCDSIPAVYVALENLPTRMWEPDRLLQLEVDLRLSITHNDLAAKRELHVTTLQMLMS</sequence>
<dbReference type="SUPFAM" id="SSF47923">
    <property type="entry name" value="Ypt/Rab-GAP domain of gyp1p"/>
    <property type="match status" value="2"/>
</dbReference>
<dbReference type="PANTHER" id="PTHR47219:SF20">
    <property type="entry name" value="TBC1 DOMAIN FAMILY MEMBER 2B"/>
    <property type="match status" value="1"/>
</dbReference>
<evidence type="ECO:0000259" key="2">
    <source>
        <dbReference type="PROSITE" id="PS50086"/>
    </source>
</evidence>
<feature type="region of interest" description="Disordered" evidence="1">
    <location>
        <begin position="1"/>
        <end position="82"/>
    </location>
</feature>
<dbReference type="Gene3D" id="1.10.8.270">
    <property type="entry name" value="putative rabgap domain of human tbc1 domain family member 14 like domains"/>
    <property type="match status" value="1"/>
</dbReference>
<accession>A0A8H7DQ71</accession>
<dbReference type="GeneID" id="59379881"/>
<feature type="compositionally biased region" description="Polar residues" evidence="1">
    <location>
        <begin position="612"/>
        <end position="626"/>
    </location>
</feature>
<feature type="region of interest" description="Disordered" evidence="1">
    <location>
        <begin position="280"/>
        <end position="375"/>
    </location>
</feature>